<dbReference type="OrthoDB" id="10039566at2759"/>
<dbReference type="InParanoid" id="A0A409XFK1"/>
<evidence type="ECO:0000256" key="2">
    <source>
        <dbReference type="SAM" id="Phobius"/>
    </source>
</evidence>
<feature type="compositionally biased region" description="Basic and acidic residues" evidence="1">
    <location>
        <begin position="2409"/>
        <end position="2419"/>
    </location>
</feature>
<dbReference type="SUPFAM" id="SSF117070">
    <property type="entry name" value="LEA14-like"/>
    <property type="match status" value="1"/>
</dbReference>
<keyword evidence="4" id="KW-1185">Reference proteome</keyword>
<dbReference type="PANTHER" id="PTHR35895:SF1">
    <property type="entry name" value="LIPID-BINDING SERUM GLYCOPROTEIN C-TERMINAL DOMAIN-CONTAINING PROTEIN"/>
    <property type="match status" value="1"/>
</dbReference>
<proteinExistence type="predicted"/>
<keyword evidence="2" id="KW-0472">Membrane</keyword>
<gene>
    <name evidence="3" type="ORF">CVT25_012240</name>
</gene>
<reference evidence="3 4" key="1">
    <citation type="journal article" date="2018" name="Evol. Lett.">
        <title>Horizontal gene cluster transfer increased hallucinogenic mushroom diversity.</title>
        <authorList>
            <person name="Reynolds H.T."/>
            <person name="Vijayakumar V."/>
            <person name="Gluck-Thaler E."/>
            <person name="Korotkin H.B."/>
            <person name="Matheny P.B."/>
            <person name="Slot J.C."/>
        </authorList>
    </citation>
    <scope>NUCLEOTIDE SEQUENCE [LARGE SCALE GENOMIC DNA]</scope>
    <source>
        <strain evidence="3 4">2631</strain>
    </source>
</reference>
<comment type="caution">
    <text evidence="3">The sequence shown here is derived from an EMBL/GenBank/DDBJ whole genome shotgun (WGS) entry which is preliminary data.</text>
</comment>
<dbReference type="GO" id="GO:0000329">
    <property type="term" value="C:fungal-type vacuole membrane"/>
    <property type="evidence" value="ECO:0007669"/>
    <property type="project" value="InterPro"/>
</dbReference>
<feature type="transmembrane region" description="Helical" evidence="2">
    <location>
        <begin position="67"/>
        <end position="91"/>
    </location>
</feature>
<organism evidence="3 4">
    <name type="scientific">Psilocybe cyanescens</name>
    <dbReference type="NCBI Taxonomy" id="93625"/>
    <lineage>
        <taxon>Eukaryota</taxon>
        <taxon>Fungi</taxon>
        <taxon>Dikarya</taxon>
        <taxon>Basidiomycota</taxon>
        <taxon>Agaricomycotina</taxon>
        <taxon>Agaricomycetes</taxon>
        <taxon>Agaricomycetidae</taxon>
        <taxon>Agaricales</taxon>
        <taxon>Agaricineae</taxon>
        <taxon>Strophariaceae</taxon>
        <taxon>Psilocybe</taxon>
    </lineage>
</organism>
<keyword evidence="2" id="KW-0812">Transmembrane</keyword>
<dbReference type="PANTHER" id="PTHR35895">
    <property type="entry name" value="CHROMOSOME 16, WHOLE GENOME SHOTGUN SEQUENCE"/>
    <property type="match status" value="1"/>
</dbReference>
<dbReference type="STRING" id="93625.A0A409XFK1"/>
<evidence type="ECO:0000313" key="4">
    <source>
        <dbReference type="Proteomes" id="UP000283269"/>
    </source>
</evidence>
<accession>A0A409XFK1</accession>
<dbReference type="Pfam" id="PF12505">
    <property type="entry name" value="DUF3712"/>
    <property type="match status" value="6"/>
</dbReference>
<sequence>MEQARRSSGIYEAHLGHSNAAAPAGISTSTKAGVVPSQSVSGWEDQPVALAAASQATPRQPFYKKRWFIISQIILIPLAIALLFILLFPVVRAIVALVLKRANLDVQVAEITQPVNGSFALKLEGFVFNTGIINAKIHFTEATNVSWIEDDGTETQLGYMQLHDLSTKSKRAIINDTTDFIILDESAFGRFSGNLITAQNFTWRLISHNLRFNSFDGNIELQDLQLPSDDPAGGIHFAAVTQLNNPSPFSLDLGTVVFGLTYQNVSLGIGTGTETKIAPGNNTITLKGTLIRQTDPASLAAVSQLFTNYLNGVSSPVIATGQSTLQEDGSTISWLSQGLKDLQLTVPFKSLNDITPIKSIEIGNLALQFDSEQPWTPAVESHSVQASLQLPFGFSLAINEIQNDFVITRDGDPVAGISTVNLIIQFSLLGLIIVPQPIGASTSSISVLSPTDTTGTINISIEDTRLNVPDAQHAIFAAFNEELTNSDIAVFRLIGQSRAVANTSIGQITLDAIKVNVSTSLNGLQGLKGMTAIDNVDVTGGTTEAINLAIAVTIDNPSSLTLSTGDLTLQLLRDGTLIGTTLLPNLTLDSGNNTINTTSNFEANNSPQGLQTLNDFISKKGMQCFTYEFIKSSISHPSDVQITIAGFDGSTEVPSLADAFKSLSLDVVLPGLKTNLLNSAALKILSTTGKENNISHVTVSLSNPFSTPLQITKISSVVTSFGILLGSIEQDISFESSPRSSTESPVLNFDLNFDPSSLFTVTRALAVEAGEDVAPLDSIVELGGFQYLPITQKESTQERKRQGNLFTGFDLIKFVQTAFKKLKSDIKISTGVTIGNYQTTLEFSQTQVTTTTDESLDLILPILASPIVQKIVGGSTLGLDTVIIIDPSQNSFKTQLKGSISNAGPFDAVISFPSGLTISWEGKPIGQVAMSDITITGDVGGTIDAETTFNVLDVNHLTDFTKALLTAESFDWAISGENLTGKMIMVNLPLVSFHPPYATQSAPLVSFKLTPTLYIKLMSNLGISVPGISFPSRIVTLKGFNGLKNGVKIQSFDLPSDDPSGGIHLTIEATTANPSQVGIQLSSLGFDTFIGDVNIASVAAGSVTLSPGATSQLSLVGRLLPQDSTVGLAAVSNVFNNFVHGKDSDVVVHGASAGSSEVTWLNEGIKVLQVATVLPNQGAQTIIKSVSLNELTLSFSTQAPFGPITSSKSTDAAFTLPFGFPLDITALEQTITLGFEGTSFAELAIPKGPSQTDVGPRIIHINFEKVPFAVFDNSHPIFENFLAATTTGSQETLRLSGSANADAKTAVGLLSLTDIDFTVDSTIAGLQGLNARPVTVSNLDVNHGFADFLLINVDSALFNPRYWRCILFPAVPFTLCLRDQNIGTADISNLVILPGNASYPIGVHFAPQGGAIDAGRALLENFLQGIDAATTIAGSTASTPIESLQLALSQIHLSPVTIPGLHQNLITSASLTFPLDIVSTGVASTTFALSNPFTASINILKLAATATFHGLTLGTIPAIDTSSHPIRASGHGDVTSPALPLVFNLNPSAIIQLLLVTSQQNNVNLGPLAQLFQFVLSNPDFKPPVTTTVDTKVATCVSGHQFDAATSILQSLAGLKVDLDIVSSIKLDDFATDLTFVQNGVPSLTDKTVLFLIGAVAGPVTQHLVDGSVLTFTEADITNISNDGFDLALKGSLTNVGPLDALITFTEPLNVNWQGKDIATITLSPICAAANDGVPDYEANARLTITDNVAFTEFAVFLLHNPSFDWTISTAKLQVTALGTIFDNVSLSKVISFKAFNGLPGVTISNFQLPSDDPAGGIHIETDASIPSQAQLGIDLGTVTFQSFFEGILVGPLSATNLVLKASSVAATHLSGRILPQSGDDVAVMGKLFSQFLNGQNVTLQATGNSVQPGGSNDPIEWLSTAFKTLTLDVILPGEKLEVIQAIDLNDLEITMKTAGQAFAPPTSSLHTVAHYKNPFGFSLQVVEAGQTIVLASGGPQIAKLVIPQAPANGGVSTGNLVDLDIAFTDIPLQALNAVGFATLFAEVTLKPDVEVEVTGTADVKARTSIGDIPISGIPINVVSDLKGKADLSDVTITGSGGDGGSQFIVAPLKTTLQNPSQISLDTVDVSLPVVFNGVVIGRAAISEFDLVPGSNTVDTEFHYQPANANDTIAQSFLSQFLQTGDSIGLAIQGDANSSPFPSLSPALAGLQLSTQLTGCIGINQPTFITNIVVTIDLTELDLPPDQPAFVSVDFTIHNPLDVEIVLEFVQADAGVNGEIFAIFSQGFDNFVVPPGETADSGTFGGVLLTQGLVNSLVIVPLLSLDVAAAATIRVGQGGYQIPFLKLQQDGIPTQYNLGFGDGLVSLAKAKQIISAANDSASSASASSVFSESSAISAASTVKITSASPTEETSDKLTSEKATPETSTEATIVKATAVSITPAPSPSGDASSPSPPDTSPAVAKITVAP</sequence>
<feature type="region of interest" description="Disordered" evidence="1">
    <location>
        <begin position="2397"/>
        <end position="2465"/>
    </location>
</feature>
<evidence type="ECO:0000313" key="3">
    <source>
        <dbReference type="EMBL" id="PPQ89568.1"/>
    </source>
</evidence>
<dbReference type="Proteomes" id="UP000283269">
    <property type="component" value="Unassembled WGS sequence"/>
</dbReference>
<keyword evidence="2" id="KW-1133">Transmembrane helix</keyword>
<protein>
    <submittedName>
        <fullName evidence="3">Uncharacterized protein</fullName>
    </submittedName>
</protein>
<dbReference type="InterPro" id="IPR022185">
    <property type="entry name" value="DUF3712"/>
</dbReference>
<evidence type="ECO:0000256" key="1">
    <source>
        <dbReference type="SAM" id="MobiDB-lite"/>
    </source>
</evidence>
<name>A0A409XFK1_PSICY</name>
<feature type="compositionally biased region" description="Polar residues" evidence="1">
    <location>
        <begin position="2398"/>
        <end position="2407"/>
    </location>
</feature>
<dbReference type="InterPro" id="IPR046368">
    <property type="entry name" value="Tag1"/>
</dbReference>
<dbReference type="EMBL" id="NHYD01001859">
    <property type="protein sequence ID" value="PPQ89568.1"/>
    <property type="molecule type" value="Genomic_DNA"/>
</dbReference>